<dbReference type="Gene3D" id="3.10.180.10">
    <property type="entry name" value="2,3-Dihydroxybiphenyl 1,2-Dioxygenase, domain 1"/>
    <property type="match status" value="1"/>
</dbReference>
<dbReference type="EMBL" id="BMEL01000001">
    <property type="protein sequence ID" value="GGF13811.1"/>
    <property type="molecule type" value="Genomic_DNA"/>
</dbReference>
<dbReference type="RefSeq" id="WP_188376411.1">
    <property type="nucleotide sequence ID" value="NZ_BMEL01000001.1"/>
</dbReference>
<evidence type="ECO:0000313" key="2">
    <source>
        <dbReference type="EMBL" id="GGF13811.1"/>
    </source>
</evidence>
<gene>
    <name evidence="2" type="ORF">GCM10010954_10700</name>
</gene>
<dbReference type="SUPFAM" id="SSF54593">
    <property type="entry name" value="Glyoxalase/Bleomycin resistance protein/Dihydroxybiphenyl dioxygenase"/>
    <property type="match status" value="1"/>
</dbReference>
<dbReference type="InterPro" id="IPR037523">
    <property type="entry name" value="VOC_core"/>
</dbReference>
<reference evidence="2" key="1">
    <citation type="journal article" date="2014" name="Int. J. Syst. Evol. Microbiol.">
        <title>Complete genome sequence of Corynebacterium casei LMG S-19264T (=DSM 44701T), isolated from a smear-ripened cheese.</title>
        <authorList>
            <consortium name="US DOE Joint Genome Institute (JGI-PGF)"/>
            <person name="Walter F."/>
            <person name="Albersmeier A."/>
            <person name="Kalinowski J."/>
            <person name="Ruckert C."/>
        </authorList>
    </citation>
    <scope>NUCLEOTIDE SEQUENCE</scope>
    <source>
        <strain evidence="2">CGMCC 1.12153</strain>
    </source>
</reference>
<dbReference type="AlphaFoldDB" id="A0A917EVX1"/>
<organism evidence="2 3">
    <name type="scientific">Halobacillus andaensis</name>
    <dbReference type="NCBI Taxonomy" id="1176239"/>
    <lineage>
        <taxon>Bacteria</taxon>
        <taxon>Bacillati</taxon>
        <taxon>Bacillota</taxon>
        <taxon>Bacilli</taxon>
        <taxon>Bacillales</taxon>
        <taxon>Bacillaceae</taxon>
        <taxon>Halobacillus</taxon>
    </lineage>
</organism>
<dbReference type="Pfam" id="PF00903">
    <property type="entry name" value="Glyoxalase"/>
    <property type="match status" value="1"/>
</dbReference>
<accession>A0A917EVX1</accession>
<protein>
    <submittedName>
        <fullName evidence="2">Glyoxalase</fullName>
    </submittedName>
</protein>
<keyword evidence="3" id="KW-1185">Reference proteome</keyword>
<comment type="caution">
    <text evidence="2">The sequence shown here is derived from an EMBL/GenBank/DDBJ whole genome shotgun (WGS) entry which is preliminary data.</text>
</comment>
<dbReference type="PROSITE" id="PS51819">
    <property type="entry name" value="VOC"/>
    <property type="match status" value="1"/>
</dbReference>
<feature type="domain" description="VOC" evidence="1">
    <location>
        <begin position="2"/>
        <end position="118"/>
    </location>
</feature>
<dbReference type="Proteomes" id="UP000660110">
    <property type="component" value="Unassembled WGS sequence"/>
</dbReference>
<reference evidence="2" key="2">
    <citation type="submission" date="2020-09" db="EMBL/GenBank/DDBJ databases">
        <authorList>
            <person name="Sun Q."/>
            <person name="Zhou Y."/>
        </authorList>
    </citation>
    <scope>NUCLEOTIDE SEQUENCE</scope>
    <source>
        <strain evidence="2">CGMCC 1.12153</strain>
    </source>
</reference>
<evidence type="ECO:0000259" key="1">
    <source>
        <dbReference type="PROSITE" id="PS51819"/>
    </source>
</evidence>
<dbReference type="InterPro" id="IPR029068">
    <property type="entry name" value="Glyas_Bleomycin-R_OHBP_Dase"/>
</dbReference>
<proteinExistence type="predicted"/>
<sequence length="127" mass="14725">MKVQEFGLILFVDNYNACVNFYQHKLKINKRSEKEDLTTFDISTGYLMIEKGGVRSKKEKRRDQNPTVLRFDVVSLERAVNELKSRGVEFIEDRLDFDWGKIAVCVDPDGNRIEIGEVKQACASYKK</sequence>
<evidence type="ECO:0000313" key="3">
    <source>
        <dbReference type="Proteomes" id="UP000660110"/>
    </source>
</evidence>
<name>A0A917EVX1_HALAA</name>
<dbReference type="InterPro" id="IPR004360">
    <property type="entry name" value="Glyas_Fos-R_dOase_dom"/>
</dbReference>